<feature type="coiled-coil region" evidence="1">
    <location>
        <begin position="10"/>
        <end position="37"/>
    </location>
</feature>
<evidence type="ECO:0000256" key="1">
    <source>
        <dbReference type="SAM" id="Coils"/>
    </source>
</evidence>
<comment type="caution">
    <text evidence="3">The sequence shown here is derived from an EMBL/GenBank/DDBJ whole genome shotgun (WGS) entry which is preliminary data.</text>
</comment>
<organism evidence="3 4">
    <name type="scientific">Granulicella cerasi</name>
    <dbReference type="NCBI Taxonomy" id="741063"/>
    <lineage>
        <taxon>Bacteria</taxon>
        <taxon>Pseudomonadati</taxon>
        <taxon>Acidobacteriota</taxon>
        <taxon>Terriglobia</taxon>
        <taxon>Terriglobales</taxon>
        <taxon>Acidobacteriaceae</taxon>
        <taxon>Granulicella</taxon>
    </lineage>
</organism>
<evidence type="ECO:0000313" key="4">
    <source>
        <dbReference type="Proteomes" id="UP001596391"/>
    </source>
</evidence>
<evidence type="ECO:0000313" key="3">
    <source>
        <dbReference type="EMBL" id="MFC6644453.1"/>
    </source>
</evidence>
<name>A0ABW1Z8G4_9BACT</name>
<dbReference type="RefSeq" id="WP_263372390.1">
    <property type="nucleotide sequence ID" value="NZ_JAGSYD010000005.1"/>
</dbReference>
<reference evidence="4" key="1">
    <citation type="journal article" date="2019" name="Int. J. Syst. Evol. Microbiol.">
        <title>The Global Catalogue of Microorganisms (GCM) 10K type strain sequencing project: providing services to taxonomists for standard genome sequencing and annotation.</title>
        <authorList>
            <consortium name="The Broad Institute Genomics Platform"/>
            <consortium name="The Broad Institute Genome Sequencing Center for Infectious Disease"/>
            <person name="Wu L."/>
            <person name="Ma J."/>
        </authorList>
    </citation>
    <scope>NUCLEOTIDE SEQUENCE [LARGE SCALE GENOMIC DNA]</scope>
    <source>
        <strain evidence="4">CGMCC 1.16026</strain>
    </source>
</reference>
<accession>A0ABW1Z8G4</accession>
<keyword evidence="4" id="KW-1185">Reference proteome</keyword>
<gene>
    <name evidence="3" type="ORF">ACFQBQ_02380</name>
</gene>
<feature type="region of interest" description="Disordered" evidence="2">
    <location>
        <begin position="41"/>
        <end position="102"/>
    </location>
</feature>
<protein>
    <submittedName>
        <fullName evidence="3">Uncharacterized protein</fullName>
    </submittedName>
</protein>
<sequence>MPVDVKINAMNISSTLLKQLDTEIARLQAEVARLQSARDLISGGEATAPKRGRGRPKGSVNAVIAPIATRRKKRKPMSEEARAKIAAAQKKRWAAAAKKAEK</sequence>
<dbReference type="Proteomes" id="UP001596391">
    <property type="component" value="Unassembled WGS sequence"/>
</dbReference>
<keyword evidence="1" id="KW-0175">Coiled coil</keyword>
<dbReference type="EMBL" id="JBHSWI010000001">
    <property type="protein sequence ID" value="MFC6644453.1"/>
    <property type="molecule type" value="Genomic_DNA"/>
</dbReference>
<evidence type="ECO:0000256" key="2">
    <source>
        <dbReference type="SAM" id="MobiDB-lite"/>
    </source>
</evidence>
<proteinExistence type="predicted"/>